<protein>
    <submittedName>
        <fullName evidence="3">DUF1835 domain-containing protein</fullName>
    </submittedName>
</protein>
<sequence length="304" mass="31834">MTTIHLIQGEPAAAALRQALAAREASRRGAAAPAAGPAERVIALADDLTVGPLRDIDEAGDPGATQRAAFWQRLGGVPETLAQDDCAALAAVASSDAHVVVWHTHDAADQLALRRVCYRLRNAPQRLNEVRLAAEELAGPPDAAALRLQARLPDAAPISVLRITRLALEWQEAKFANGETRRWRDNTFTSGTWADLDALILEILGAATPTSAPANAADAAGAPWLACDTLGAALVRAGAGFTVGEPAVLWRLRELAAAGELRLREDLCAARASATETITATTAHRSGAARPALPHAAAHLSLSR</sequence>
<dbReference type="OrthoDB" id="6999193at2"/>
<feature type="domain" description="DUF1835" evidence="1">
    <location>
        <begin position="4"/>
        <end position="131"/>
    </location>
</feature>
<proteinExistence type="predicted"/>
<dbReference type="Pfam" id="PF12395">
    <property type="entry name" value="DUF3658"/>
    <property type="match status" value="1"/>
</dbReference>
<evidence type="ECO:0000259" key="2">
    <source>
        <dbReference type="Pfam" id="PF12395"/>
    </source>
</evidence>
<keyword evidence="4" id="KW-1185">Reference proteome</keyword>
<dbReference type="RefSeq" id="WP_134747541.1">
    <property type="nucleotide sequence ID" value="NZ_CP038148.1"/>
</dbReference>
<name>A0A4P7CL78_9BURK</name>
<feature type="domain" description="DUF3658" evidence="2">
    <location>
        <begin position="153"/>
        <end position="268"/>
    </location>
</feature>
<dbReference type="Pfam" id="PF08874">
    <property type="entry name" value="DUF1835"/>
    <property type="match status" value="1"/>
</dbReference>
<dbReference type="KEGG" id="ppai:E1956_04060"/>
<evidence type="ECO:0000313" key="4">
    <source>
        <dbReference type="Proteomes" id="UP000295727"/>
    </source>
</evidence>
<dbReference type="AlphaFoldDB" id="A0A4P7CL78"/>
<dbReference type="EMBL" id="CP038148">
    <property type="protein sequence ID" value="QBQ96428.1"/>
    <property type="molecule type" value="Genomic_DNA"/>
</dbReference>
<gene>
    <name evidence="3" type="ORF">E1956_04060</name>
</gene>
<dbReference type="Proteomes" id="UP000295727">
    <property type="component" value="Chromosome 1"/>
</dbReference>
<organism evidence="3 4">
    <name type="scientific">Paraburkholderia pallida</name>
    <dbReference type="NCBI Taxonomy" id="2547399"/>
    <lineage>
        <taxon>Bacteria</taxon>
        <taxon>Pseudomonadati</taxon>
        <taxon>Pseudomonadota</taxon>
        <taxon>Betaproteobacteria</taxon>
        <taxon>Burkholderiales</taxon>
        <taxon>Burkholderiaceae</taxon>
        <taxon>Paraburkholderia</taxon>
    </lineage>
</organism>
<accession>A0A4P7CL78</accession>
<dbReference type="InterPro" id="IPR022123">
    <property type="entry name" value="DUF3658"/>
</dbReference>
<dbReference type="InterPro" id="IPR014973">
    <property type="entry name" value="DUF1835"/>
</dbReference>
<reference evidence="3 4" key="1">
    <citation type="submission" date="2019-03" db="EMBL/GenBank/DDBJ databases">
        <title>Paraburkholderia sp. 7MH5, isolated from subtropical forest soil.</title>
        <authorList>
            <person name="Gao Z.-H."/>
            <person name="Qiu L.-H."/>
        </authorList>
    </citation>
    <scope>NUCLEOTIDE SEQUENCE [LARGE SCALE GENOMIC DNA]</scope>
    <source>
        <strain evidence="3 4">7MH5</strain>
    </source>
</reference>
<evidence type="ECO:0000313" key="3">
    <source>
        <dbReference type="EMBL" id="QBQ96428.1"/>
    </source>
</evidence>
<evidence type="ECO:0000259" key="1">
    <source>
        <dbReference type="Pfam" id="PF08874"/>
    </source>
</evidence>